<keyword evidence="4" id="KW-0808">Transferase</keyword>
<keyword evidence="6 13" id="KW-0418">Kinase</keyword>
<protein>
    <recommendedName>
        <fullName evidence="2">histidine kinase</fullName>
        <ecNumber evidence="2">2.7.13.3</ecNumber>
    </recommendedName>
</protein>
<evidence type="ECO:0000256" key="9">
    <source>
        <dbReference type="SAM" id="MobiDB-lite"/>
    </source>
</evidence>
<dbReference type="EMBL" id="CP032514">
    <property type="protein sequence ID" value="AYD90170.1"/>
    <property type="molecule type" value="Genomic_DNA"/>
</dbReference>
<dbReference type="Pfam" id="PF07730">
    <property type="entry name" value="HisKA_3"/>
    <property type="match status" value="1"/>
</dbReference>
<feature type="transmembrane region" description="Helical" evidence="10">
    <location>
        <begin position="54"/>
        <end position="73"/>
    </location>
</feature>
<keyword evidence="5" id="KW-0547">Nucleotide-binding</keyword>
<proteinExistence type="predicted"/>
<feature type="domain" description="DUF7134" evidence="12">
    <location>
        <begin position="16"/>
        <end position="153"/>
    </location>
</feature>
<dbReference type="CDD" id="cd16917">
    <property type="entry name" value="HATPase_UhpB-NarQ-NarX-like"/>
    <property type="match status" value="1"/>
</dbReference>
<keyword evidence="3" id="KW-0597">Phosphoprotein</keyword>
<evidence type="ECO:0000256" key="10">
    <source>
        <dbReference type="SAM" id="Phobius"/>
    </source>
</evidence>
<evidence type="ECO:0000256" key="2">
    <source>
        <dbReference type="ARBA" id="ARBA00012438"/>
    </source>
</evidence>
<keyword evidence="10" id="KW-1133">Transmembrane helix</keyword>
<keyword evidence="14" id="KW-1185">Reference proteome</keyword>
<accession>A0ABN5PTE4</accession>
<dbReference type="PANTHER" id="PTHR24421">
    <property type="entry name" value="NITRATE/NITRITE SENSOR PROTEIN NARX-RELATED"/>
    <property type="match status" value="1"/>
</dbReference>
<feature type="transmembrane region" description="Helical" evidence="10">
    <location>
        <begin position="79"/>
        <end position="97"/>
    </location>
</feature>
<sequence>MEPDQPPRDLGPGGSTVDAAAAALGLALCVLLGLAGQPDWVWSAAMAATLGLRRSAPVACAAVATVVSVVHLLTEAALLFPGDVVLLAAAYSVAAYADGRRRRVAPVLGLVVVGVLGVSLPARGVALTEGALVAGLVAASLVAAWATGLLRRRTLHALRDAEHRRLLSERNAQARSQLAAYEERERINDEMHDVLAHTLTSVVVQAESGRAIAADREVAELFETISRASRSALGEVRALLAPSDQKGAHPALLGLAPGLDDLDDLLAGVEAAGQHVECRTSGTPSDLEPGLSLAVYRVVQESLTNAQRHGTGDAVRLTLDWACDRLSVTVSNSVDNPVGPGADSVPLRENRGLAGIRRRCTLYGGSLHYGFHHGTRNDPHGDPHGHHRTDPGHHDVSQYDHRDSHGPADTFTLVATWPLTVAAEAATGVSGVSTDAPEGSERR</sequence>
<dbReference type="PANTHER" id="PTHR24421:SF10">
    <property type="entry name" value="NITRATE_NITRITE SENSOR PROTEIN NARQ"/>
    <property type="match status" value="1"/>
</dbReference>
<feature type="compositionally biased region" description="Basic and acidic residues" evidence="9">
    <location>
        <begin position="375"/>
        <end position="406"/>
    </location>
</feature>
<gene>
    <name evidence="13" type="ORF">D5R93_09460</name>
</gene>
<evidence type="ECO:0000313" key="13">
    <source>
        <dbReference type="EMBL" id="AYD90170.1"/>
    </source>
</evidence>
<feature type="transmembrane region" description="Helical" evidence="10">
    <location>
        <begin position="104"/>
        <end position="124"/>
    </location>
</feature>
<dbReference type="InterPro" id="IPR011712">
    <property type="entry name" value="Sig_transdc_His_kin_sub3_dim/P"/>
</dbReference>
<feature type="transmembrane region" description="Helical" evidence="10">
    <location>
        <begin position="130"/>
        <end position="150"/>
    </location>
</feature>
<dbReference type="Gene3D" id="1.20.5.1930">
    <property type="match status" value="1"/>
</dbReference>
<evidence type="ECO:0000259" key="12">
    <source>
        <dbReference type="Pfam" id="PF23539"/>
    </source>
</evidence>
<name>A0ABN5PTE4_9ACTO</name>
<evidence type="ECO:0000256" key="7">
    <source>
        <dbReference type="ARBA" id="ARBA00022840"/>
    </source>
</evidence>
<dbReference type="InterPro" id="IPR050482">
    <property type="entry name" value="Sensor_HK_TwoCompSys"/>
</dbReference>
<reference evidence="13 14" key="1">
    <citation type="submission" date="2018-09" db="EMBL/GenBank/DDBJ databases">
        <authorList>
            <person name="Li J."/>
        </authorList>
    </citation>
    <scope>NUCLEOTIDE SEQUENCE [LARGE SCALE GENOMIC DNA]</scope>
    <source>
        <strain evidence="13 14">2129</strain>
    </source>
</reference>
<dbReference type="InterPro" id="IPR055558">
    <property type="entry name" value="DUF7134"/>
</dbReference>
<evidence type="ECO:0000256" key="8">
    <source>
        <dbReference type="ARBA" id="ARBA00023012"/>
    </source>
</evidence>
<keyword evidence="8" id="KW-0902">Two-component regulatory system</keyword>
<dbReference type="Pfam" id="PF23539">
    <property type="entry name" value="DUF7134"/>
    <property type="match status" value="1"/>
</dbReference>
<comment type="catalytic activity">
    <reaction evidence="1">
        <text>ATP + protein L-histidine = ADP + protein N-phospho-L-histidine.</text>
        <dbReference type="EC" id="2.7.13.3"/>
    </reaction>
</comment>
<dbReference type="Gene3D" id="3.30.565.10">
    <property type="entry name" value="Histidine kinase-like ATPase, C-terminal domain"/>
    <property type="match status" value="1"/>
</dbReference>
<evidence type="ECO:0000259" key="11">
    <source>
        <dbReference type="Pfam" id="PF07730"/>
    </source>
</evidence>
<keyword evidence="10" id="KW-0472">Membrane</keyword>
<dbReference type="EC" id="2.7.13.3" evidence="2"/>
<dbReference type="InterPro" id="IPR036890">
    <property type="entry name" value="HATPase_C_sf"/>
</dbReference>
<feature type="domain" description="Signal transduction histidine kinase subgroup 3 dimerisation and phosphoacceptor" evidence="11">
    <location>
        <begin position="183"/>
        <end position="240"/>
    </location>
</feature>
<feature type="transmembrane region" description="Helical" evidence="10">
    <location>
        <begin position="20"/>
        <end position="42"/>
    </location>
</feature>
<evidence type="ECO:0000256" key="1">
    <source>
        <dbReference type="ARBA" id="ARBA00000085"/>
    </source>
</evidence>
<dbReference type="Proteomes" id="UP000273001">
    <property type="component" value="Chromosome"/>
</dbReference>
<evidence type="ECO:0000256" key="3">
    <source>
        <dbReference type="ARBA" id="ARBA00022553"/>
    </source>
</evidence>
<organism evidence="13 14">
    <name type="scientific">Actinomyces lilanjuaniae</name>
    <dbReference type="NCBI Taxonomy" id="2321394"/>
    <lineage>
        <taxon>Bacteria</taxon>
        <taxon>Bacillati</taxon>
        <taxon>Actinomycetota</taxon>
        <taxon>Actinomycetes</taxon>
        <taxon>Actinomycetales</taxon>
        <taxon>Actinomycetaceae</taxon>
        <taxon>Actinomyces</taxon>
    </lineage>
</organism>
<evidence type="ECO:0000313" key="14">
    <source>
        <dbReference type="Proteomes" id="UP000273001"/>
    </source>
</evidence>
<keyword evidence="10" id="KW-0812">Transmembrane</keyword>
<dbReference type="GO" id="GO:0016301">
    <property type="term" value="F:kinase activity"/>
    <property type="evidence" value="ECO:0007669"/>
    <property type="project" value="UniProtKB-KW"/>
</dbReference>
<evidence type="ECO:0000256" key="4">
    <source>
        <dbReference type="ARBA" id="ARBA00022679"/>
    </source>
</evidence>
<dbReference type="SUPFAM" id="SSF55874">
    <property type="entry name" value="ATPase domain of HSP90 chaperone/DNA topoisomerase II/histidine kinase"/>
    <property type="match status" value="1"/>
</dbReference>
<dbReference type="RefSeq" id="WP_120204907.1">
    <property type="nucleotide sequence ID" value="NZ_CP032514.1"/>
</dbReference>
<keyword evidence="7" id="KW-0067">ATP-binding</keyword>
<evidence type="ECO:0000256" key="6">
    <source>
        <dbReference type="ARBA" id="ARBA00022777"/>
    </source>
</evidence>
<evidence type="ECO:0000256" key="5">
    <source>
        <dbReference type="ARBA" id="ARBA00022741"/>
    </source>
</evidence>
<feature type="region of interest" description="Disordered" evidence="9">
    <location>
        <begin position="373"/>
        <end position="407"/>
    </location>
</feature>